<dbReference type="HAMAP" id="MF_00902">
    <property type="entry name" value="TatC"/>
    <property type="match status" value="1"/>
</dbReference>
<evidence type="ECO:0000256" key="3">
    <source>
        <dbReference type="ARBA" id="ARBA00022989"/>
    </source>
</evidence>
<gene>
    <name evidence="5 6" type="primary">tatC</name>
    <name evidence="6" type="ORF">EYB31_28615</name>
</gene>
<keyword evidence="5" id="KW-0653">Protein transport</keyword>
<feature type="transmembrane region" description="Helical" evidence="5">
    <location>
        <begin position="211"/>
        <end position="229"/>
    </location>
</feature>
<dbReference type="GO" id="GO:0043953">
    <property type="term" value="P:protein transport by the Tat complex"/>
    <property type="evidence" value="ECO:0007669"/>
    <property type="project" value="UniProtKB-UniRule"/>
</dbReference>
<evidence type="ECO:0000256" key="5">
    <source>
        <dbReference type="HAMAP-Rule" id="MF_00902"/>
    </source>
</evidence>
<evidence type="ECO:0000256" key="1">
    <source>
        <dbReference type="ARBA" id="ARBA00004141"/>
    </source>
</evidence>
<dbReference type="GO" id="GO:0065002">
    <property type="term" value="P:intracellular protein transmembrane transport"/>
    <property type="evidence" value="ECO:0007669"/>
    <property type="project" value="TreeGrafter"/>
</dbReference>
<dbReference type="InterPro" id="IPR002033">
    <property type="entry name" value="TatC"/>
</dbReference>
<keyword evidence="5" id="KW-0811">Translocation</keyword>
<comment type="similarity">
    <text evidence="5">Belongs to the TatC family.</text>
</comment>
<comment type="caution">
    <text evidence="6">The sequence shown here is derived from an EMBL/GenBank/DDBJ whole genome shotgun (WGS) entry which is preliminary data.</text>
</comment>
<accession>A0A4Q9DI70</accession>
<feature type="transmembrane region" description="Helical" evidence="5">
    <location>
        <begin position="101"/>
        <end position="123"/>
    </location>
</feature>
<comment type="subcellular location">
    <subcellularLocation>
        <location evidence="5">Cell membrane</location>
        <topology evidence="5">Multi-pass membrane protein</topology>
    </subcellularLocation>
    <subcellularLocation>
        <location evidence="1">Membrane</location>
        <topology evidence="1">Multi-pass membrane protein</topology>
    </subcellularLocation>
</comment>
<dbReference type="NCBIfam" id="TIGR00945">
    <property type="entry name" value="tatC"/>
    <property type="match status" value="1"/>
</dbReference>
<protein>
    <recommendedName>
        <fullName evidence="5">Sec-independent protein translocase protein TatC</fullName>
    </recommendedName>
</protein>
<dbReference type="InterPro" id="IPR019820">
    <property type="entry name" value="Sec-indep_translocase_CS"/>
</dbReference>
<dbReference type="GO" id="GO:0009977">
    <property type="term" value="F:proton motive force dependent protein transmembrane transporter activity"/>
    <property type="evidence" value="ECO:0007669"/>
    <property type="project" value="TreeGrafter"/>
</dbReference>
<keyword evidence="2 5" id="KW-0812">Transmembrane</keyword>
<dbReference type="PANTHER" id="PTHR30371">
    <property type="entry name" value="SEC-INDEPENDENT PROTEIN TRANSLOCASE PROTEIN TATC"/>
    <property type="match status" value="1"/>
</dbReference>
<comment type="function">
    <text evidence="5">Part of the twin-arginine translocation (Tat) system that transports large folded proteins containing a characteristic twin-arginine motif in their signal peptide across membranes.</text>
</comment>
<keyword evidence="3 5" id="KW-1133">Transmembrane helix</keyword>
<feature type="transmembrane region" description="Helical" evidence="5">
    <location>
        <begin position="62"/>
        <end position="89"/>
    </location>
</feature>
<organism evidence="6 7">
    <name type="scientific">Paenibacillus thalictri</name>
    <dbReference type="NCBI Taxonomy" id="2527873"/>
    <lineage>
        <taxon>Bacteria</taxon>
        <taxon>Bacillati</taxon>
        <taxon>Bacillota</taxon>
        <taxon>Bacilli</taxon>
        <taxon>Bacillales</taxon>
        <taxon>Paenibacillaceae</taxon>
        <taxon>Paenibacillus</taxon>
    </lineage>
</organism>
<dbReference type="OrthoDB" id="9777044at2"/>
<dbReference type="PANTHER" id="PTHR30371:SF0">
    <property type="entry name" value="SEC-INDEPENDENT PROTEIN TRANSLOCASE PROTEIN TATC, CHLOROPLASTIC-RELATED"/>
    <property type="match status" value="1"/>
</dbReference>
<proteinExistence type="inferred from homology"/>
<reference evidence="6 7" key="1">
    <citation type="submission" date="2019-02" db="EMBL/GenBank/DDBJ databases">
        <title>Paenibacillus sp. nov., isolated from surface-sterilized tissue of Thalictrum simplex L.</title>
        <authorList>
            <person name="Tuo L."/>
        </authorList>
    </citation>
    <scope>NUCLEOTIDE SEQUENCE [LARGE SCALE GENOMIC DNA]</scope>
    <source>
        <strain evidence="6 7">N2SHLJ1</strain>
    </source>
</reference>
<evidence type="ECO:0000313" key="7">
    <source>
        <dbReference type="Proteomes" id="UP000293142"/>
    </source>
</evidence>
<dbReference type="PRINTS" id="PR01840">
    <property type="entry name" value="TATCFAMILY"/>
</dbReference>
<dbReference type="GO" id="GO:0033281">
    <property type="term" value="C:TAT protein transport complex"/>
    <property type="evidence" value="ECO:0007669"/>
    <property type="project" value="UniProtKB-UniRule"/>
</dbReference>
<keyword evidence="5" id="KW-0813">Transport</keyword>
<keyword evidence="5" id="KW-1003">Cell membrane</keyword>
<keyword evidence="7" id="KW-1185">Reference proteome</keyword>
<dbReference type="EMBL" id="SIRE01000023">
    <property type="protein sequence ID" value="TBL72713.1"/>
    <property type="molecule type" value="Genomic_DNA"/>
</dbReference>
<dbReference type="Proteomes" id="UP000293142">
    <property type="component" value="Unassembled WGS sequence"/>
</dbReference>
<keyword evidence="4 5" id="KW-0472">Membrane</keyword>
<feature type="transmembrane region" description="Helical" evidence="5">
    <location>
        <begin position="156"/>
        <end position="178"/>
    </location>
</feature>
<sequence length="240" mass="27382">MEQEEWIGHLSEVRKRLVIVAGWFLGMLCIGLYVSPAILRFIKSQPNAHDIQWNVFAFTDGLLIYMKCALLFSLLFTVPVLLYQVWVFVRPGLTEHEAKSTLPYIPAAFLLFLSGVAFSYWVVFPMMLRFMKQMNKTVGAVETYGIDRYFSFLFELVFPMAIAFELPVIVLFLTKIGIVTPSSLKMARKYAYLTLAIIGSCISPPDMVSHLSVTVPLILLFEISVFISGRQWRAMQERSA</sequence>
<evidence type="ECO:0000256" key="2">
    <source>
        <dbReference type="ARBA" id="ARBA00022692"/>
    </source>
</evidence>
<comment type="subunit">
    <text evidence="5">Forms a complex with TatA.</text>
</comment>
<evidence type="ECO:0000313" key="6">
    <source>
        <dbReference type="EMBL" id="TBL72713.1"/>
    </source>
</evidence>
<comment type="caution">
    <text evidence="5">Lacks conserved residue(s) required for the propagation of feature annotation.</text>
</comment>
<dbReference type="AlphaFoldDB" id="A0A4Q9DI70"/>
<dbReference type="PROSITE" id="PS01218">
    <property type="entry name" value="TATC"/>
    <property type="match status" value="1"/>
</dbReference>
<name>A0A4Q9DI70_9BACL</name>
<feature type="transmembrane region" description="Helical" evidence="5">
    <location>
        <begin position="17"/>
        <end position="42"/>
    </location>
</feature>
<dbReference type="Pfam" id="PF00902">
    <property type="entry name" value="TatC"/>
    <property type="match status" value="1"/>
</dbReference>
<evidence type="ECO:0000256" key="4">
    <source>
        <dbReference type="ARBA" id="ARBA00023136"/>
    </source>
</evidence>